<proteinExistence type="predicted"/>
<feature type="signal peptide" evidence="2">
    <location>
        <begin position="1"/>
        <end position="25"/>
    </location>
</feature>
<dbReference type="Proteomes" id="UP000282926">
    <property type="component" value="Unassembled WGS sequence"/>
</dbReference>
<evidence type="ECO:0000313" key="3">
    <source>
        <dbReference type="EMBL" id="RVU42117.1"/>
    </source>
</evidence>
<keyword evidence="4" id="KW-1185">Reference proteome</keyword>
<accession>A0ABY0CPN3</accession>
<gene>
    <name evidence="3" type="ORF">EA187_17410</name>
</gene>
<feature type="chain" id="PRO_5047035404" evidence="2">
    <location>
        <begin position="26"/>
        <end position="101"/>
    </location>
</feature>
<name>A0ABY0CPN3_9DELT</name>
<protein>
    <submittedName>
        <fullName evidence="3">Uncharacterized protein</fullName>
    </submittedName>
</protein>
<sequence length="101" mass="10275">MAPKRRRLCSAALTICALLITAACSGDPTGDATDNTPDTGESDTTSPEGLSLQGELVPSGGVSMSSSYTLSGQLNPAAPRLKSESANYRLELTPASSTTGQ</sequence>
<reference evidence="3 4" key="1">
    <citation type="submission" date="2019-01" db="EMBL/GenBank/DDBJ databases">
        <title>Lujinxingia litoralis gen. nov., sp. nov. and Lujinxingia sediminis gen. nov., sp. nov., new members in the order Bradymonadales, isolated from coastal sediment.</title>
        <authorList>
            <person name="Li C.-M."/>
        </authorList>
    </citation>
    <scope>NUCLEOTIDE SEQUENCE [LARGE SCALE GENOMIC DNA]</scope>
    <source>
        <strain evidence="3 4">SEH01</strain>
    </source>
</reference>
<dbReference type="PROSITE" id="PS51257">
    <property type="entry name" value="PROKAR_LIPOPROTEIN"/>
    <property type="match status" value="1"/>
</dbReference>
<feature type="compositionally biased region" description="Polar residues" evidence="1">
    <location>
        <begin position="32"/>
        <end position="48"/>
    </location>
</feature>
<evidence type="ECO:0000256" key="2">
    <source>
        <dbReference type="SAM" id="SignalP"/>
    </source>
</evidence>
<feature type="region of interest" description="Disordered" evidence="1">
    <location>
        <begin position="80"/>
        <end position="101"/>
    </location>
</feature>
<dbReference type="RefSeq" id="WP_115606370.1">
    <property type="nucleotide sequence ID" value="NZ_SADD01000014.1"/>
</dbReference>
<keyword evidence="2" id="KW-0732">Signal</keyword>
<evidence type="ECO:0000313" key="4">
    <source>
        <dbReference type="Proteomes" id="UP000282926"/>
    </source>
</evidence>
<organism evidence="3 4">
    <name type="scientific">Lujinxingia sediminis</name>
    <dbReference type="NCBI Taxonomy" id="2480984"/>
    <lineage>
        <taxon>Bacteria</taxon>
        <taxon>Deltaproteobacteria</taxon>
        <taxon>Bradymonadales</taxon>
        <taxon>Lujinxingiaceae</taxon>
        <taxon>Lujinxingia</taxon>
    </lineage>
</organism>
<evidence type="ECO:0000256" key="1">
    <source>
        <dbReference type="SAM" id="MobiDB-lite"/>
    </source>
</evidence>
<dbReference type="EMBL" id="SADD01000014">
    <property type="protein sequence ID" value="RVU42117.1"/>
    <property type="molecule type" value="Genomic_DNA"/>
</dbReference>
<feature type="region of interest" description="Disordered" evidence="1">
    <location>
        <begin position="24"/>
        <end position="68"/>
    </location>
</feature>
<comment type="caution">
    <text evidence="3">The sequence shown here is derived from an EMBL/GenBank/DDBJ whole genome shotgun (WGS) entry which is preliminary data.</text>
</comment>